<reference evidence="3" key="1">
    <citation type="journal article" date="2019" name="Int. J. Syst. Evol. Microbiol.">
        <title>The Global Catalogue of Microorganisms (GCM) 10K type strain sequencing project: providing services to taxonomists for standard genome sequencing and annotation.</title>
        <authorList>
            <consortium name="The Broad Institute Genomics Platform"/>
            <consortium name="The Broad Institute Genome Sequencing Center for Infectious Disease"/>
            <person name="Wu L."/>
            <person name="Ma J."/>
        </authorList>
    </citation>
    <scope>NUCLEOTIDE SEQUENCE [LARGE SCALE GENOMIC DNA]</scope>
    <source>
        <strain evidence="3">JCM 4350</strain>
    </source>
</reference>
<protein>
    <submittedName>
        <fullName evidence="2">Uncharacterized protein</fullName>
    </submittedName>
</protein>
<gene>
    <name evidence="2" type="ORF">GCM10010253_28700</name>
</gene>
<keyword evidence="3" id="KW-1185">Reference proteome</keyword>
<accession>A0ABQ2T5E8</accession>
<feature type="compositionally biased region" description="Gly residues" evidence="1">
    <location>
        <begin position="1"/>
        <end position="16"/>
    </location>
</feature>
<proteinExistence type="predicted"/>
<evidence type="ECO:0000313" key="2">
    <source>
        <dbReference type="EMBL" id="GGS52692.1"/>
    </source>
</evidence>
<evidence type="ECO:0000313" key="3">
    <source>
        <dbReference type="Proteomes" id="UP000659767"/>
    </source>
</evidence>
<sequence length="71" mass="6765">MASSGRAGGTGTGSGLAGAAADGAGAGGVRSCSSPLSAICSAAIGPRLPVVDDLYPSQAVENRLSTGWRCL</sequence>
<comment type="caution">
    <text evidence="2">The sequence shown here is derived from an EMBL/GenBank/DDBJ whole genome shotgun (WGS) entry which is preliminary data.</text>
</comment>
<dbReference type="EMBL" id="BMSZ01000007">
    <property type="protein sequence ID" value="GGS52692.1"/>
    <property type="molecule type" value="Genomic_DNA"/>
</dbReference>
<feature type="region of interest" description="Disordered" evidence="1">
    <location>
        <begin position="1"/>
        <end position="33"/>
    </location>
</feature>
<organism evidence="2 3">
    <name type="scientific">Streptomyces badius</name>
    <dbReference type="NCBI Taxonomy" id="1941"/>
    <lineage>
        <taxon>Bacteria</taxon>
        <taxon>Bacillati</taxon>
        <taxon>Actinomycetota</taxon>
        <taxon>Actinomycetes</taxon>
        <taxon>Kitasatosporales</taxon>
        <taxon>Streptomycetaceae</taxon>
        <taxon>Streptomyces</taxon>
    </lineage>
</organism>
<name>A0ABQ2T5E8_STRBA</name>
<dbReference type="Proteomes" id="UP000659767">
    <property type="component" value="Unassembled WGS sequence"/>
</dbReference>
<evidence type="ECO:0000256" key="1">
    <source>
        <dbReference type="SAM" id="MobiDB-lite"/>
    </source>
</evidence>